<dbReference type="RefSeq" id="WP_214170113.1">
    <property type="nucleotide sequence ID" value="NZ_JAHCVJ010000001.1"/>
</dbReference>
<proteinExistence type="predicted"/>
<dbReference type="AlphaFoldDB" id="A0AAW4L826"/>
<evidence type="ECO:0000313" key="1">
    <source>
        <dbReference type="EMBL" id="MBT0663371.1"/>
    </source>
</evidence>
<evidence type="ECO:0008006" key="3">
    <source>
        <dbReference type="Google" id="ProtNLM"/>
    </source>
</evidence>
<dbReference type="Proteomes" id="UP000811899">
    <property type="component" value="Unassembled WGS sequence"/>
</dbReference>
<gene>
    <name evidence="1" type="ORF">KI809_03570</name>
</gene>
<evidence type="ECO:0000313" key="2">
    <source>
        <dbReference type="Proteomes" id="UP000811899"/>
    </source>
</evidence>
<name>A0AAW4L826_9BACT</name>
<comment type="caution">
    <text evidence="1">The sequence shown here is derived from an EMBL/GenBank/DDBJ whole genome shotgun (WGS) entry which is preliminary data.</text>
</comment>
<dbReference type="InterPro" id="IPR011990">
    <property type="entry name" value="TPR-like_helical_dom_sf"/>
</dbReference>
<sequence>MWSRFAIIGMLVLSVAVGCAGDKGKELFDTAQFEEKQGNREHALKLYQEIIQKHAGSELAKKAEGRLAELSKAR</sequence>
<keyword evidence="2" id="KW-1185">Reference proteome</keyword>
<accession>A0AAW4L826</accession>
<protein>
    <recommendedName>
        <fullName evidence="3">Lipoprotein</fullName>
    </recommendedName>
</protein>
<dbReference type="PROSITE" id="PS51257">
    <property type="entry name" value="PROKAR_LIPOPROTEIN"/>
    <property type="match status" value="1"/>
</dbReference>
<dbReference type="EMBL" id="JAHCVJ010000001">
    <property type="protein sequence ID" value="MBT0663371.1"/>
    <property type="molecule type" value="Genomic_DNA"/>
</dbReference>
<organism evidence="1 2">
    <name type="scientific">Geoanaerobacter pelophilus</name>
    <dbReference type="NCBI Taxonomy" id="60036"/>
    <lineage>
        <taxon>Bacteria</taxon>
        <taxon>Pseudomonadati</taxon>
        <taxon>Thermodesulfobacteriota</taxon>
        <taxon>Desulfuromonadia</taxon>
        <taxon>Geobacterales</taxon>
        <taxon>Geobacteraceae</taxon>
        <taxon>Geoanaerobacter</taxon>
    </lineage>
</organism>
<reference evidence="1 2" key="1">
    <citation type="submission" date="2021-05" db="EMBL/GenBank/DDBJ databases">
        <title>The draft genome of Geobacter pelophilus DSM 12255.</title>
        <authorList>
            <person name="Xu Z."/>
            <person name="Masuda Y."/>
            <person name="Itoh H."/>
            <person name="Senoo K."/>
        </authorList>
    </citation>
    <scope>NUCLEOTIDE SEQUENCE [LARGE SCALE GENOMIC DNA]</scope>
    <source>
        <strain evidence="1 2">DSM 12255</strain>
    </source>
</reference>
<dbReference type="Gene3D" id="1.25.40.10">
    <property type="entry name" value="Tetratricopeptide repeat domain"/>
    <property type="match status" value="1"/>
</dbReference>